<keyword evidence="1" id="KW-0614">Plasmid</keyword>
<reference evidence="1 2" key="1">
    <citation type="submission" date="2017-06" db="EMBL/GenBank/DDBJ databases">
        <title>Salmonella reference genomes for public health.</title>
        <authorList>
            <person name="Robertson J."/>
            <person name="Yoshida C."/>
            <person name="Gurnik S."/>
            <person name="Nash J."/>
        </authorList>
    </citation>
    <scope>NUCLEOTIDE SEQUENCE [LARGE SCALE GENOMIC DNA]</scope>
    <source>
        <strain evidence="1 2">S-1643</strain>
        <plasmid evidence="2">Plasmid unnamed1</plasmid>
    </source>
</reference>
<organism evidence="1 2">
    <name type="scientific">Salmonella enterica subsp. enterica serovar Macclesfield str. S-1643</name>
    <dbReference type="NCBI Taxonomy" id="1242107"/>
    <lineage>
        <taxon>Bacteria</taxon>
        <taxon>Pseudomonadati</taxon>
        <taxon>Pseudomonadota</taxon>
        <taxon>Gammaproteobacteria</taxon>
        <taxon>Enterobacterales</taxon>
        <taxon>Enterobacteriaceae</taxon>
        <taxon>Salmonella</taxon>
    </lineage>
</organism>
<accession>A0A241PXL4</accession>
<dbReference type="Proteomes" id="UP000197157">
    <property type="component" value="Plasmid unnamed1"/>
</dbReference>
<evidence type="ECO:0000313" key="2">
    <source>
        <dbReference type="Proteomes" id="UP000197157"/>
    </source>
</evidence>
<dbReference type="AlphaFoldDB" id="A0A241PXL4"/>
<geneLocation type="plasmid" evidence="1">
    <name>unnamed1</name>
</geneLocation>
<proteinExistence type="predicted"/>
<dbReference type="EMBL" id="CP022118">
    <property type="protein sequence ID" value="ASG19159.1"/>
    <property type="molecule type" value="Genomic_DNA"/>
</dbReference>
<evidence type="ECO:0000313" key="1">
    <source>
        <dbReference type="EMBL" id="ASG19159.1"/>
    </source>
</evidence>
<name>A0A241PXL4_SALET</name>
<dbReference type="Gene3D" id="3.30.1690.10">
    <property type="entry name" value="TcpA-like pilin"/>
    <property type="match status" value="1"/>
</dbReference>
<sequence>MTTVMNIIATVNKLYTDYGFHKPYTGLSTELIQEAIPNLKLDKSTGYIIQPDGISIGVEPMAQDGGYLYRITLYNVPYSQCSNYSTMLTAIGGNFKKAWIRVPPQSWIAVVGTPQEVKDQLFQSCQYVTTAGTVTIGAGLIT</sequence>
<protein>
    <submittedName>
        <fullName evidence="1">Uncharacterized protein</fullName>
    </submittedName>
</protein>
<gene>
    <name evidence="1" type="ORF">LFZ25_25365</name>
</gene>